<evidence type="ECO:0000256" key="3">
    <source>
        <dbReference type="ARBA" id="ARBA00022989"/>
    </source>
</evidence>
<dbReference type="NCBIfam" id="TIGR00247">
    <property type="entry name" value="endolytic transglycosylase MltG"/>
    <property type="match status" value="1"/>
</dbReference>
<dbReference type="HAMAP" id="MF_02065">
    <property type="entry name" value="MltG"/>
    <property type="match status" value="1"/>
</dbReference>
<keyword evidence="4 7" id="KW-0472">Membrane</keyword>
<dbReference type="Proteomes" id="UP001552427">
    <property type="component" value="Unassembled WGS sequence"/>
</dbReference>
<dbReference type="CDD" id="cd08010">
    <property type="entry name" value="MltG_like"/>
    <property type="match status" value="1"/>
</dbReference>
<dbReference type="EMBL" id="JBFARM010000001">
    <property type="protein sequence ID" value="MEV4284681.1"/>
    <property type="molecule type" value="Genomic_DNA"/>
</dbReference>
<evidence type="ECO:0000313" key="10">
    <source>
        <dbReference type="Proteomes" id="UP001552427"/>
    </source>
</evidence>
<evidence type="ECO:0000256" key="2">
    <source>
        <dbReference type="ARBA" id="ARBA00022692"/>
    </source>
</evidence>
<name>A0ABV3GWL4_9ACTN</name>
<dbReference type="EC" id="4.2.2.29" evidence="7"/>
<gene>
    <name evidence="7 9" type="primary">mltG</name>
    <name evidence="9" type="ORF">AB0K40_04195</name>
</gene>
<keyword evidence="2 7" id="KW-0812">Transmembrane</keyword>
<evidence type="ECO:0000256" key="8">
    <source>
        <dbReference type="SAM" id="MobiDB-lite"/>
    </source>
</evidence>
<evidence type="ECO:0000313" key="9">
    <source>
        <dbReference type="EMBL" id="MEV4284681.1"/>
    </source>
</evidence>
<evidence type="ECO:0000256" key="7">
    <source>
        <dbReference type="HAMAP-Rule" id="MF_02065"/>
    </source>
</evidence>
<keyword evidence="3 7" id="KW-1133">Transmembrane helix</keyword>
<comment type="similarity">
    <text evidence="7">Belongs to the transglycosylase MltG family.</text>
</comment>
<proteinExistence type="inferred from homology"/>
<reference evidence="9 10" key="1">
    <citation type="submission" date="2024-06" db="EMBL/GenBank/DDBJ databases">
        <title>The Natural Products Discovery Center: Release of the First 8490 Sequenced Strains for Exploring Actinobacteria Biosynthetic Diversity.</title>
        <authorList>
            <person name="Kalkreuter E."/>
            <person name="Kautsar S.A."/>
            <person name="Yang D."/>
            <person name="Bader C.D."/>
            <person name="Teijaro C.N."/>
            <person name="Fluegel L."/>
            <person name="Davis C.M."/>
            <person name="Simpson J.R."/>
            <person name="Lauterbach L."/>
            <person name="Steele A.D."/>
            <person name="Gui C."/>
            <person name="Meng S."/>
            <person name="Li G."/>
            <person name="Viehrig K."/>
            <person name="Ye F."/>
            <person name="Su P."/>
            <person name="Kiefer A.F."/>
            <person name="Nichols A."/>
            <person name="Cepeda A.J."/>
            <person name="Yan W."/>
            <person name="Fan B."/>
            <person name="Jiang Y."/>
            <person name="Adhikari A."/>
            <person name="Zheng C.-J."/>
            <person name="Schuster L."/>
            <person name="Cowan T.M."/>
            <person name="Smanski M.J."/>
            <person name="Chevrette M.G."/>
            <person name="De Carvalho L.P.S."/>
            <person name="Shen B."/>
        </authorList>
    </citation>
    <scope>NUCLEOTIDE SEQUENCE [LARGE SCALE GENOMIC DNA]</scope>
    <source>
        <strain evidence="9 10">NPDC049574</strain>
    </source>
</reference>
<keyword evidence="1 7" id="KW-1003">Cell membrane</keyword>
<keyword evidence="6 7" id="KW-0961">Cell wall biogenesis/degradation</keyword>
<comment type="subcellular location">
    <subcellularLocation>
        <location evidence="7">Cell membrane</location>
        <topology evidence="7">Single-pass membrane protein</topology>
    </subcellularLocation>
</comment>
<dbReference type="RefSeq" id="WP_364445104.1">
    <property type="nucleotide sequence ID" value="NZ_JBFARM010000001.1"/>
</dbReference>
<evidence type="ECO:0000256" key="6">
    <source>
        <dbReference type="ARBA" id="ARBA00023316"/>
    </source>
</evidence>
<protein>
    <recommendedName>
        <fullName evidence="7">Endolytic murein transglycosylase</fullName>
        <ecNumber evidence="7">4.2.2.29</ecNumber>
    </recommendedName>
    <alternativeName>
        <fullName evidence="7">Peptidoglycan lytic transglycosylase</fullName>
    </alternativeName>
    <alternativeName>
        <fullName evidence="7">Peptidoglycan polymerization terminase</fullName>
    </alternativeName>
</protein>
<accession>A0ABV3GWL4</accession>
<dbReference type="Pfam" id="PF02618">
    <property type="entry name" value="YceG"/>
    <property type="match status" value="1"/>
</dbReference>
<organism evidence="9 10">
    <name type="scientific">Nonomuraea bangladeshensis</name>
    <dbReference type="NCBI Taxonomy" id="404385"/>
    <lineage>
        <taxon>Bacteria</taxon>
        <taxon>Bacillati</taxon>
        <taxon>Actinomycetota</taxon>
        <taxon>Actinomycetes</taxon>
        <taxon>Streptosporangiales</taxon>
        <taxon>Streptosporangiaceae</taxon>
        <taxon>Nonomuraea</taxon>
    </lineage>
</organism>
<evidence type="ECO:0000256" key="5">
    <source>
        <dbReference type="ARBA" id="ARBA00023239"/>
    </source>
</evidence>
<dbReference type="PANTHER" id="PTHR30518">
    <property type="entry name" value="ENDOLYTIC MUREIN TRANSGLYCOSYLASE"/>
    <property type="match status" value="1"/>
</dbReference>
<feature type="site" description="Important for catalytic activity" evidence="7">
    <location>
        <position position="262"/>
    </location>
</feature>
<dbReference type="PANTHER" id="PTHR30518:SF2">
    <property type="entry name" value="ENDOLYTIC MUREIN TRANSGLYCOSYLASE"/>
    <property type="match status" value="1"/>
</dbReference>
<dbReference type="InterPro" id="IPR003770">
    <property type="entry name" value="MLTG-like"/>
</dbReference>
<dbReference type="Gene3D" id="3.30.1490.480">
    <property type="entry name" value="Endolytic murein transglycosylase"/>
    <property type="match status" value="1"/>
</dbReference>
<keyword evidence="5 7" id="KW-0456">Lyase</keyword>
<evidence type="ECO:0000256" key="4">
    <source>
        <dbReference type="ARBA" id="ARBA00023136"/>
    </source>
</evidence>
<comment type="function">
    <text evidence="7">Functions as a peptidoglycan terminase that cleaves nascent peptidoglycan strands endolytically to terminate their elongation.</text>
</comment>
<feature type="region of interest" description="Disordered" evidence="8">
    <location>
        <begin position="11"/>
        <end position="33"/>
    </location>
</feature>
<feature type="compositionally biased region" description="Basic residues" evidence="8">
    <location>
        <begin position="20"/>
        <end position="33"/>
    </location>
</feature>
<evidence type="ECO:0000256" key="1">
    <source>
        <dbReference type="ARBA" id="ARBA00022475"/>
    </source>
</evidence>
<comment type="catalytic activity">
    <reaction evidence="7">
        <text>a peptidoglycan chain = a peptidoglycan chain with N-acetyl-1,6-anhydromuramyl-[peptide] at the reducing end + a peptidoglycan chain with N-acetylglucosamine at the non-reducing end.</text>
        <dbReference type="EC" id="4.2.2.29"/>
    </reaction>
</comment>
<sequence>MSDLDLNTLLGAEDDEGQSRRRARGGRGNRRRRRRRNRGGFIAPLLAFVVLAGIIGGGGYYGYLWLSDALVPDDYTGQGTGEVVIEIQDGQSASEVAQELERQGVVASARAFTNAIGNANKSGSLQPGTYKMRKKMSAAAAVDALTPTNKLLVRVPLKEGLRLSDTLATLAKETGKPVKEFQAAAKQADDLELPSYARGKLEGYAFPATYEFQPTATPKQMLAQMVKRFNQTAERIDLEGGAKALGRKPHEIMVIASIIQAEAGRAEDMPKIARVIYNRLERNPPMTLSMDSTVMYALGKYRTYATHAELETKSLYNTYKHLGLPPGPISNPGDHAIEAALNPAKGSWLYFVATDPKSSVTKFATTDAERQALLAECTANGGCGG</sequence>
<comment type="caution">
    <text evidence="9">The sequence shown here is derived from an EMBL/GenBank/DDBJ whole genome shotgun (WGS) entry which is preliminary data.</text>
</comment>
<feature type="transmembrane region" description="Helical" evidence="7">
    <location>
        <begin position="40"/>
        <end position="63"/>
    </location>
</feature>
<keyword evidence="10" id="KW-1185">Reference proteome</keyword>